<feature type="domain" description="DNA primase large subunit C-terminal" evidence="8">
    <location>
        <begin position="326"/>
        <end position="360"/>
    </location>
</feature>
<dbReference type="Gene3D" id="1.20.930.80">
    <property type="match status" value="1"/>
</dbReference>
<dbReference type="Pfam" id="PF26466">
    <property type="entry name" value="DNA_primase_lrg_N"/>
    <property type="match status" value="1"/>
</dbReference>
<dbReference type="EMBL" id="JALLKP010000003">
    <property type="protein sequence ID" value="KAK2196209.1"/>
    <property type="molecule type" value="Genomic_DNA"/>
</dbReference>
<dbReference type="GO" id="GO:0051539">
    <property type="term" value="F:4 iron, 4 sulfur cluster binding"/>
    <property type="evidence" value="ECO:0007669"/>
    <property type="project" value="UniProtKB-KW"/>
</dbReference>
<dbReference type="KEGG" id="bdw:94337106"/>
<organism evidence="9 10">
    <name type="scientific">Babesia duncani</name>
    <dbReference type="NCBI Taxonomy" id="323732"/>
    <lineage>
        <taxon>Eukaryota</taxon>
        <taxon>Sar</taxon>
        <taxon>Alveolata</taxon>
        <taxon>Apicomplexa</taxon>
        <taxon>Aconoidasida</taxon>
        <taxon>Piroplasmida</taxon>
        <taxon>Babesiidae</taxon>
        <taxon>Babesia</taxon>
    </lineage>
</organism>
<dbReference type="Proteomes" id="UP001214638">
    <property type="component" value="Unassembled WGS sequence"/>
</dbReference>
<feature type="domain" description="DNA primase large subunit C-terminal" evidence="8">
    <location>
        <begin position="361"/>
        <end position="435"/>
    </location>
</feature>
<evidence type="ECO:0000256" key="2">
    <source>
        <dbReference type="ARBA" id="ARBA00022485"/>
    </source>
</evidence>
<protein>
    <submittedName>
        <fullName evidence="9">DNA primase large subunit</fullName>
    </submittedName>
</protein>
<dbReference type="PANTHER" id="PTHR10537">
    <property type="entry name" value="DNA PRIMASE LARGE SUBUNIT"/>
    <property type="match status" value="1"/>
</dbReference>
<evidence type="ECO:0000256" key="4">
    <source>
        <dbReference type="ARBA" id="ARBA00022705"/>
    </source>
</evidence>
<evidence type="ECO:0000256" key="3">
    <source>
        <dbReference type="ARBA" id="ARBA00022515"/>
    </source>
</evidence>
<keyword evidence="7" id="KW-0411">Iron-sulfur</keyword>
<dbReference type="GO" id="GO:0006270">
    <property type="term" value="P:DNA replication initiation"/>
    <property type="evidence" value="ECO:0007669"/>
    <property type="project" value="TreeGrafter"/>
</dbReference>
<proteinExistence type="predicted"/>
<evidence type="ECO:0000256" key="1">
    <source>
        <dbReference type="ARBA" id="ARBA00001966"/>
    </source>
</evidence>
<keyword evidence="10" id="KW-1185">Reference proteome</keyword>
<dbReference type="GO" id="GO:0046872">
    <property type="term" value="F:metal ion binding"/>
    <property type="evidence" value="ECO:0007669"/>
    <property type="project" value="UniProtKB-KW"/>
</dbReference>
<evidence type="ECO:0000256" key="7">
    <source>
        <dbReference type="ARBA" id="ARBA00023014"/>
    </source>
</evidence>
<dbReference type="RefSeq" id="XP_067803051.1">
    <property type="nucleotide sequence ID" value="XM_067947829.1"/>
</dbReference>
<dbReference type="GeneID" id="94337106"/>
<keyword evidence="6" id="KW-0408">Iron</keyword>
<name>A0AAD9UNS2_9APIC</name>
<evidence type="ECO:0000256" key="5">
    <source>
        <dbReference type="ARBA" id="ARBA00022723"/>
    </source>
</evidence>
<evidence type="ECO:0000313" key="10">
    <source>
        <dbReference type="Proteomes" id="UP001214638"/>
    </source>
</evidence>
<keyword evidence="5" id="KW-0479">Metal-binding</keyword>
<dbReference type="Pfam" id="PF04104">
    <property type="entry name" value="DNA_primase_lrg"/>
    <property type="match status" value="2"/>
</dbReference>
<keyword evidence="2" id="KW-0004">4Fe-4S</keyword>
<comment type="cofactor">
    <cofactor evidence="1">
        <name>[4Fe-4S] cluster</name>
        <dbReference type="ChEBI" id="CHEBI:49883"/>
    </cofactor>
</comment>
<evidence type="ECO:0000256" key="6">
    <source>
        <dbReference type="ARBA" id="ARBA00023004"/>
    </source>
</evidence>
<keyword evidence="3" id="KW-0639">Primosome</keyword>
<dbReference type="GO" id="GO:0005658">
    <property type="term" value="C:alpha DNA polymerase:primase complex"/>
    <property type="evidence" value="ECO:0007669"/>
    <property type="project" value="TreeGrafter"/>
</dbReference>
<dbReference type="InterPro" id="IPR007238">
    <property type="entry name" value="DNA_primase_lsu_euk/arc"/>
</dbReference>
<gene>
    <name evidence="9" type="ORF">BdWA1_002809</name>
</gene>
<evidence type="ECO:0000259" key="8">
    <source>
        <dbReference type="Pfam" id="PF04104"/>
    </source>
</evidence>
<comment type="caution">
    <text evidence="9">The sequence shown here is derived from an EMBL/GenBank/DDBJ whole genome shotgun (WGS) entry which is preliminary data.</text>
</comment>
<accession>A0AAD9UNS2</accession>
<keyword evidence="4" id="KW-0235">DNA replication</keyword>
<reference evidence="9" key="1">
    <citation type="journal article" date="2023" name="Nat. Microbiol.">
        <title>Babesia duncani multi-omics identifies virulence factors and drug targets.</title>
        <authorList>
            <person name="Singh P."/>
            <person name="Lonardi S."/>
            <person name="Liang Q."/>
            <person name="Vydyam P."/>
            <person name="Khabirova E."/>
            <person name="Fang T."/>
            <person name="Gihaz S."/>
            <person name="Thekkiniath J."/>
            <person name="Munshi M."/>
            <person name="Abel S."/>
            <person name="Ciampossin L."/>
            <person name="Batugedara G."/>
            <person name="Gupta M."/>
            <person name="Lu X.M."/>
            <person name="Lenz T."/>
            <person name="Chakravarty S."/>
            <person name="Cornillot E."/>
            <person name="Hu Y."/>
            <person name="Ma W."/>
            <person name="Gonzalez L.M."/>
            <person name="Sanchez S."/>
            <person name="Estrada K."/>
            <person name="Sanchez-Flores A."/>
            <person name="Montero E."/>
            <person name="Harb O.S."/>
            <person name="Le Roch K.G."/>
            <person name="Mamoun C.B."/>
        </authorList>
    </citation>
    <scope>NUCLEOTIDE SEQUENCE</scope>
    <source>
        <strain evidence="9">WA1</strain>
    </source>
</reference>
<dbReference type="GO" id="GO:0006269">
    <property type="term" value="P:DNA replication, synthesis of primer"/>
    <property type="evidence" value="ECO:0007669"/>
    <property type="project" value="UniProtKB-KW"/>
</dbReference>
<evidence type="ECO:0000313" key="9">
    <source>
        <dbReference type="EMBL" id="KAK2196209.1"/>
    </source>
</evidence>
<dbReference type="AlphaFoldDB" id="A0AAD9UNS2"/>
<dbReference type="PANTHER" id="PTHR10537:SF3">
    <property type="entry name" value="DNA PRIMASE LARGE SUBUNIT"/>
    <property type="match status" value="1"/>
</dbReference>
<sequence length="449" mass="51508">MSQLVYNSQDDLGMYLKCFYKGSRHVISCYNVAPQFGEINLRNFQEIAAKRLALLQYIDARSDIRLRAIHKDGDSKNENDKHAAIETKMEELGFILPDVVLDRDDMMENLGVAQADVISHFILRLASKYDWFVKNEVRLFELRMDRLKSIKIQEVQGEPKLETFLANNGVTYESKSPQMYSQKYKNSNSAIHEFYDLIRFVPDASKVDKVYIMPFYPDAVNLVRRRQVLVVKGNAYVPSTLLHVVASSVFRFGLIESLKILEQNSRNVDIFEDERISNFLKVLPSSYLGLLTIIETTIAVDYSQLGLIAGSRNECKLSLSNINKIYKITFPPCMRRLFEALHKNGHLKYFGRQQLWLFLKTPTSGHYHGCPFKDLGASNLAAMLKEHGLSEQQMAPIMDLKSTHQYQVACIEYFNQTSPPNANADEVGIHPNVFYTSRFKAHFSENANK</sequence>
<dbReference type="InterPro" id="IPR058560">
    <property type="entry name" value="DNA_primase_C"/>
</dbReference>